<reference evidence="1 2" key="1">
    <citation type="submission" date="2015-01" db="EMBL/GenBank/DDBJ databases">
        <title>Evolution of Trichinella species and genotypes.</title>
        <authorList>
            <person name="Korhonen P.K."/>
            <person name="Edoardo P."/>
            <person name="Giuseppe L.R."/>
            <person name="Gasser R.B."/>
        </authorList>
    </citation>
    <scope>NUCLEOTIDE SEQUENCE [LARGE SCALE GENOMIC DNA]</scope>
    <source>
        <strain evidence="1">ISS120</strain>
    </source>
</reference>
<keyword evidence="2" id="KW-1185">Reference proteome</keyword>
<organism evidence="1 2">
    <name type="scientific">Trichinella britovi</name>
    <name type="common">Parasitic roundworm</name>
    <dbReference type="NCBI Taxonomy" id="45882"/>
    <lineage>
        <taxon>Eukaryota</taxon>
        <taxon>Metazoa</taxon>
        <taxon>Ecdysozoa</taxon>
        <taxon>Nematoda</taxon>
        <taxon>Enoplea</taxon>
        <taxon>Dorylaimia</taxon>
        <taxon>Trichinellida</taxon>
        <taxon>Trichinellidae</taxon>
        <taxon>Trichinella</taxon>
    </lineage>
</organism>
<dbReference type="EMBL" id="JYDI01000033">
    <property type="protein sequence ID" value="KRY57301.1"/>
    <property type="molecule type" value="Genomic_DNA"/>
</dbReference>
<proteinExistence type="predicted"/>
<dbReference type="AlphaFoldDB" id="A0A0V1D725"/>
<dbReference type="Proteomes" id="UP000054653">
    <property type="component" value="Unassembled WGS sequence"/>
</dbReference>
<evidence type="ECO:0000313" key="1">
    <source>
        <dbReference type="EMBL" id="KRY57301.1"/>
    </source>
</evidence>
<evidence type="ECO:0000313" key="2">
    <source>
        <dbReference type="Proteomes" id="UP000054653"/>
    </source>
</evidence>
<protein>
    <submittedName>
        <fullName evidence="1">Uncharacterized protein</fullName>
    </submittedName>
</protein>
<name>A0A0V1D725_TRIBR</name>
<sequence length="125" mass="14212">MIAQAWDSTSGSIIEIFKNSKLSWDRVEQLLAVDNNSLFGTLTDDEILEAVEEDENEDVDVFDMFDKPNEGLSHSEDYSCRFEVDGATGKIQLLLLRHICDVAAQKKLSTCRQKLITDYVKYDTN</sequence>
<accession>A0A0V1D725</accession>
<comment type="caution">
    <text evidence="1">The sequence shown here is derived from an EMBL/GenBank/DDBJ whole genome shotgun (WGS) entry which is preliminary data.</text>
</comment>
<gene>
    <name evidence="1" type="ORF">T03_12850</name>
</gene>